<accession>A0AAV9EAQ3</accession>
<organism evidence="1 2">
    <name type="scientific">Acorus calamus</name>
    <name type="common">Sweet flag</name>
    <dbReference type="NCBI Taxonomy" id="4465"/>
    <lineage>
        <taxon>Eukaryota</taxon>
        <taxon>Viridiplantae</taxon>
        <taxon>Streptophyta</taxon>
        <taxon>Embryophyta</taxon>
        <taxon>Tracheophyta</taxon>
        <taxon>Spermatophyta</taxon>
        <taxon>Magnoliopsida</taxon>
        <taxon>Liliopsida</taxon>
        <taxon>Acoraceae</taxon>
        <taxon>Acorus</taxon>
    </lineage>
</organism>
<comment type="caution">
    <text evidence="1">The sequence shown here is derived from an EMBL/GenBank/DDBJ whole genome shotgun (WGS) entry which is preliminary data.</text>
</comment>
<dbReference type="EMBL" id="JAUJYO010000008">
    <property type="protein sequence ID" value="KAK1310444.1"/>
    <property type="molecule type" value="Genomic_DNA"/>
</dbReference>
<evidence type="ECO:0000313" key="1">
    <source>
        <dbReference type="EMBL" id="KAK1310444.1"/>
    </source>
</evidence>
<sequence>MGRQCIAGNQTAEAQSTVKTMGTRGIQSHGGSHCTPKTIPRANLGNGNTTFFYASFTGRNAQNTLRRVTNVDGSTYEDPAIVKDQVVSFFTKLLNQPPSTSIEPLAFKYSISDQEAKPLISAVTEEEITLNLKLMKPNGSPGPDGFNVFFFKHCWELVGRDVIQAIQEFFSSEGCIGPFLRHNDQISHLLFADDLLVFCDGSLKSAQGVQATGRQYAGLKQRVA</sequence>
<dbReference type="Proteomes" id="UP001180020">
    <property type="component" value="Unassembled WGS sequence"/>
</dbReference>
<reference evidence="1" key="1">
    <citation type="journal article" date="2023" name="Nat. Commun.">
        <title>Diploid and tetraploid genomes of Acorus and the evolution of monocots.</title>
        <authorList>
            <person name="Ma L."/>
            <person name="Liu K.W."/>
            <person name="Li Z."/>
            <person name="Hsiao Y.Y."/>
            <person name="Qi Y."/>
            <person name="Fu T."/>
            <person name="Tang G.D."/>
            <person name="Zhang D."/>
            <person name="Sun W.H."/>
            <person name="Liu D.K."/>
            <person name="Li Y."/>
            <person name="Chen G.Z."/>
            <person name="Liu X.D."/>
            <person name="Liao X.Y."/>
            <person name="Jiang Y.T."/>
            <person name="Yu X."/>
            <person name="Hao Y."/>
            <person name="Huang J."/>
            <person name="Zhao X.W."/>
            <person name="Ke S."/>
            <person name="Chen Y.Y."/>
            <person name="Wu W.L."/>
            <person name="Hsu J.L."/>
            <person name="Lin Y.F."/>
            <person name="Huang M.D."/>
            <person name="Li C.Y."/>
            <person name="Huang L."/>
            <person name="Wang Z.W."/>
            <person name="Zhao X."/>
            <person name="Zhong W.Y."/>
            <person name="Peng D.H."/>
            <person name="Ahmad S."/>
            <person name="Lan S."/>
            <person name="Zhang J.S."/>
            <person name="Tsai W.C."/>
            <person name="Van de Peer Y."/>
            <person name="Liu Z.J."/>
        </authorList>
    </citation>
    <scope>NUCLEOTIDE SEQUENCE</scope>
    <source>
        <strain evidence="1">CP</strain>
    </source>
</reference>
<evidence type="ECO:0000313" key="2">
    <source>
        <dbReference type="Proteomes" id="UP001180020"/>
    </source>
</evidence>
<keyword evidence="2" id="KW-1185">Reference proteome</keyword>
<name>A0AAV9EAQ3_ACOCL</name>
<proteinExistence type="predicted"/>
<dbReference type="AlphaFoldDB" id="A0AAV9EAQ3"/>
<reference evidence="1" key="2">
    <citation type="submission" date="2023-06" db="EMBL/GenBank/DDBJ databases">
        <authorList>
            <person name="Ma L."/>
            <person name="Liu K.-W."/>
            <person name="Li Z."/>
            <person name="Hsiao Y.-Y."/>
            <person name="Qi Y."/>
            <person name="Fu T."/>
            <person name="Tang G."/>
            <person name="Zhang D."/>
            <person name="Sun W.-H."/>
            <person name="Liu D.-K."/>
            <person name="Li Y."/>
            <person name="Chen G.-Z."/>
            <person name="Liu X.-D."/>
            <person name="Liao X.-Y."/>
            <person name="Jiang Y.-T."/>
            <person name="Yu X."/>
            <person name="Hao Y."/>
            <person name="Huang J."/>
            <person name="Zhao X.-W."/>
            <person name="Ke S."/>
            <person name="Chen Y.-Y."/>
            <person name="Wu W.-L."/>
            <person name="Hsu J.-L."/>
            <person name="Lin Y.-F."/>
            <person name="Huang M.-D."/>
            <person name="Li C.-Y."/>
            <person name="Huang L."/>
            <person name="Wang Z.-W."/>
            <person name="Zhao X."/>
            <person name="Zhong W.-Y."/>
            <person name="Peng D.-H."/>
            <person name="Ahmad S."/>
            <person name="Lan S."/>
            <person name="Zhang J.-S."/>
            <person name="Tsai W.-C."/>
            <person name="Van De Peer Y."/>
            <person name="Liu Z.-J."/>
        </authorList>
    </citation>
    <scope>NUCLEOTIDE SEQUENCE</scope>
    <source>
        <strain evidence="1">CP</strain>
        <tissue evidence="1">Leaves</tissue>
    </source>
</reference>
<gene>
    <name evidence="1" type="ORF">QJS10_CPA08g00708</name>
</gene>
<protein>
    <submittedName>
        <fullName evidence="1">Uncharacterized protein</fullName>
    </submittedName>
</protein>